<dbReference type="GO" id="GO:0044781">
    <property type="term" value="P:bacterial-type flagellum organization"/>
    <property type="evidence" value="ECO:0007669"/>
    <property type="project" value="UniProtKB-KW"/>
</dbReference>
<dbReference type="GO" id="GO:0003774">
    <property type="term" value="F:cytoskeletal motor activity"/>
    <property type="evidence" value="ECO:0007669"/>
    <property type="project" value="InterPro"/>
</dbReference>
<dbReference type="GO" id="GO:0005829">
    <property type="term" value="C:cytosol"/>
    <property type="evidence" value="ECO:0007669"/>
    <property type="project" value="TreeGrafter"/>
</dbReference>
<dbReference type="RefSeq" id="WP_011828167.1">
    <property type="nucleotide sequence ID" value="NC_008825.1"/>
</dbReference>
<dbReference type="STRING" id="420662.Mpe_A0567"/>
<evidence type="ECO:0000256" key="3">
    <source>
        <dbReference type="ARBA" id="ARBA00006602"/>
    </source>
</evidence>
<reference evidence="12 13" key="1">
    <citation type="journal article" date="2007" name="J. Bacteriol.">
        <title>Whole-genome analysis of the methyl tert-butyl ether-degrading beta-proteobacterium Methylibium petroleiphilum PM1.</title>
        <authorList>
            <person name="Kane S.R."/>
            <person name="Chakicherla A.Y."/>
            <person name="Chain P.S.G."/>
            <person name="Schmidt R."/>
            <person name="Shin M.W."/>
            <person name="Legler T.C."/>
            <person name="Scow K.M."/>
            <person name="Larimer F.W."/>
            <person name="Lucas S.M."/>
            <person name="Richardson P.M."/>
            <person name="Hristova K.R."/>
        </authorList>
    </citation>
    <scope>NUCLEOTIDE SEQUENCE [LARGE SCALE GENOMIC DNA]</scope>
    <source>
        <strain evidence="13">ATCC BAA-1232 / LMG 22953 / PM1</strain>
    </source>
</reference>
<name>A2SD90_METPP</name>
<comment type="similarity">
    <text evidence="3">Belongs to the FliH family.</text>
</comment>
<dbReference type="Pfam" id="PF02108">
    <property type="entry name" value="FliH"/>
    <property type="match status" value="1"/>
</dbReference>
<dbReference type="PANTHER" id="PTHR34982:SF1">
    <property type="entry name" value="FLAGELLAR ASSEMBLY PROTEIN FLIH"/>
    <property type="match status" value="1"/>
</dbReference>
<evidence type="ECO:0000256" key="8">
    <source>
        <dbReference type="ARBA" id="ARBA00022927"/>
    </source>
</evidence>
<feature type="region of interest" description="Disordered" evidence="10">
    <location>
        <begin position="1"/>
        <end position="38"/>
    </location>
</feature>
<keyword evidence="6" id="KW-0963">Cytoplasm</keyword>
<dbReference type="InterPro" id="IPR000563">
    <property type="entry name" value="Flag_FliH"/>
</dbReference>
<dbReference type="GO" id="GO:0071973">
    <property type="term" value="P:bacterial-type flagellum-dependent cell motility"/>
    <property type="evidence" value="ECO:0007669"/>
    <property type="project" value="InterPro"/>
</dbReference>
<keyword evidence="12" id="KW-0966">Cell projection</keyword>
<dbReference type="GO" id="GO:0009288">
    <property type="term" value="C:bacterial-type flagellum"/>
    <property type="evidence" value="ECO:0007669"/>
    <property type="project" value="InterPro"/>
</dbReference>
<sequence length="268" mass="27713">MTSSFERKLGASPAPRDPGSRSRATDGPAADGSPNAYARFIPREEVRSFAAWRPSSFGSAPQNPAAPAPAAPLTPELVAAQLQAARQSGYQDGYRDGLTALEGFKQSYAQQVTGQVTAVAQAFRGQLQQLEQGLAAQLADVAVALARQVLRSELATRPELVAAVAQEALVATLASAKQVAVHVHPEDLALLSLHAGEALAARGARLVPDAALARGGCVVDSEVGIIDASIEARWRRAMDGMGQRAAYEVAPSADDAAAPVTDENGAGA</sequence>
<dbReference type="eggNOG" id="COG1317">
    <property type="taxonomic scope" value="Bacteria"/>
</dbReference>
<dbReference type="InterPro" id="IPR051472">
    <property type="entry name" value="T3SS_Stator/FliH"/>
</dbReference>
<keyword evidence="8" id="KW-0653">Protein transport</keyword>
<comment type="function">
    <text evidence="1">Needed for flagellar regrowth and assembly.</text>
</comment>
<keyword evidence="12" id="KW-0282">Flagellum</keyword>
<dbReference type="Proteomes" id="UP000000366">
    <property type="component" value="Chromosome"/>
</dbReference>
<accession>A2SD90</accession>
<evidence type="ECO:0000256" key="9">
    <source>
        <dbReference type="ARBA" id="ARBA00023225"/>
    </source>
</evidence>
<dbReference type="InterPro" id="IPR018035">
    <property type="entry name" value="Flagellar_FliH/T3SS_HrpE"/>
</dbReference>
<evidence type="ECO:0000256" key="1">
    <source>
        <dbReference type="ARBA" id="ARBA00003041"/>
    </source>
</evidence>
<gene>
    <name evidence="12" type="primary">fliH</name>
    <name evidence="12" type="ordered locus">Mpe_A0567</name>
</gene>
<keyword evidence="7" id="KW-1005">Bacterial flagellum biogenesis</keyword>
<dbReference type="PANTHER" id="PTHR34982">
    <property type="entry name" value="YOP PROTEINS TRANSLOCATION PROTEIN L"/>
    <property type="match status" value="1"/>
</dbReference>
<organism evidence="12 13">
    <name type="scientific">Methylibium petroleiphilum (strain ATCC BAA-1232 / LMG 22953 / PM1)</name>
    <dbReference type="NCBI Taxonomy" id="420662"/>
    <lineage>
        <taxon>Bacteria</taxon>
        <taxon>Pseudomonadati</taxon>
        <taxon>Pseudomonadota</taxon>
        <taxon>Betaproteobacteria</taxon>
        <taxon>Burkholderiales</taxon>
        <taxon>Sphaerotilaceae</taxon>
        <taxon>Methylibium</taxon>
    </lineage>
</organism>
<feature type="domain" description="Flagellar assembly protein FliH/Type III secretion system HrpE" evidence="11">
    <location>
        <begin position="111"/>
        <end position="236"/>
    </location>
</feature>
<evidence type="ECO:0000313" key="13">
    <source>
        <dbReference type="Proteomes" id="UP000000366"/>
    </source>
</evidence>
<protein>
    <recommendedName>
        <fullName evidence="4">Flagellar assembly protein FliH</fullName>
    </recommendedName>
</protein>
<evidence type="ECO:0000256" key="10">
    <source>
        <dbReference type="SAM" id="MobiDB-lite"/>
    </source>
</evidence>
<dbReference type="EMBL" id="CP000555">
    <property type="protein sequence ID" value="ABM93529.1"/>
    <property type="molecule type" value="Genomic_DNA"/>
</dbReference>
<evidence type="ECO:0000256" key="5">
    <source>
        <dbReference type="ARBA" id="ARBA00022448"/>
    </source>
</evidence>
<dbReference type="GO" id="GO:0015031">
    <property type="term" value="P:protein transport"/>
    <property type="evidence" value="ECO:0007669"/>
    <property type="project" value="UniProtKB-KW"/>
</dbReference>
<keyword evidence="9" id="KW-1006">Bacterial flagellum protein export</keyword>
<evidence type="ECO:0000256" key="2">
    <source>
        <dbReference type="ARBA" id="ARBA00004496"/>
    </source>
</evidence>
<evidence type="ECO:0000256" key="6">
    <source>
        <dbReference type="ARBA" id="ARBA00022490"/>
    </source>
</evidence>
<keyword evidence="13" id="KW-1185">Reference proteome</keyword>
<evidence type="ECO:0000256" key="4">
    <source>
        <dbReference type="ARBA" id="ARBA00016507"/>
    </source>
</evidence>
<dbReference type="HOGENOM" id="CLU_062625_4_1_4"/>
<dbReference type="AlphaFoldDB" id="A2SD90"/>
<keyword evidence="12" id="KW-0969">Cilium</keyword>
<comment type="subcellular location">
    <subcellularLocation>
        <location evidence="2">Cytoplasm</location>
    </subcellularLocation>
</comment>
<evidence type="ECO:0000259" key="11">
    <source>
        <dbReference type="Pfam" id="PF02108"/>
    </source>
</evidence>
<dbReference type="PRINTS" id="PR01003">
    <property type="entry name" value="FLGFLIH"/>
</dbReference>
<proteinExistence type="inferred from homology"/>
<dbReference type="KEGG" id="mpt:Mpe_A0567"/>
<evidence type="ECO:0000313" key="12">
    <source>
        <dbReference type="EMBL" id="ABM93529.1"/>
    </source>
</evidence>
<evidence type="ECO:0000256" key="7">
    <source>
        <dbReference type="ARBA" id="ARBA00022795"/>
    </source>
</evidence>
<keyword evidence="5" id="KW-0813">Transport</keyword>